<dbReference type="Proteomes" id="UP000600101">
    <property type="component" value="Unassembled WGS sequence"/>
</dbReference>
<evidence type="ECO:0000256" key="1">
    <source>
        <dbReference type="ARBA" id="ARBA00006484"/>
    </source>
</evidence>
<dbReference type="EMBL" id="JACOMF010000069">
    <property type="protein sequence ID" value="MBC4018654.1"/>
    <property type="molecule type" value="Genomic_DNA"/>
</dbReference>
<comment type="caution">
    <text evidence="2">The sequence shown here is derived from an EMBL/GenBank/DDBJ whole genome shotgun (WGS) entry which is preliminary data.</text>
</comment>
<protein>
    <submittedName>
        <fullName evidence="2">SDR family NAD(P)-dependent oxidoreductase</fullName>
    </submittedName>
</protein>
<dbReference type="PANTHER" id="PTHR42879:SF2">
    <property type="entry name" value="3-OXOACYL-[ACYL-CARRIER-PROTEIN] REDUCTASE FABG"/>
    <property type="match status" value="1"/>
</dbReference>
<gene>
    <name evidence="2" type="ORF">H7965_25660</name>
</gene>
<comment type="similarity">
    <text evidence="1">Belongs to the short-chain dehydrogenases/reductases (SDR) family.</text>
</comment>
<reference evidence="2" key="1">
    <citation type="submission" date="2020-08" db="EMBL/GenBank/DDBJ databases">
        <authorList>
            <person name="Hu Y."/>
            <person name="Nguyen S.V."/>
            <person name="Li F."/>
            <person name="Fanning S."/>
        </authorList>
    </citation>
    <scope>NUCLEOTIDE SEQUENCE</scope>
    <source>
        <strain evidence="2">SYSU D8009</strain>
    </source>
</reference>
<organism evidence="2 3">
    <name type="scientific">Siccirubricoccus deserti</name>
    <dbReference type="NCBI Taxonomy" id="2013562"/>
    <lineage>
        <taxon>Bacteria</taxon>
        <taxon>Pseudomonadati</taxon>
        <taxon>Pseudomonadota</taxon>
        <taxon>Alphaproteobacteria</taxon>
        <taxon>Acetobacterales</taxon>
        <taxon>Roseomonadaceae</taxon>
        <taxon>Siccirubricoccus</taxon>
    </lineage>
</organism>
<evidence type="ECO:0000313" key="3">
    <source>
        <dbReference type="Proteomes" id="UP000600101"/>
    </source>
</evidence>
<keyword evidence="3" id="KW-1185">Reference proteome</keyword>
<dbReference type="SUPFAM" id="SSF51735">
    <property type="entry name" value="NAD(P)-binding Rossmann-fold domains"/>
    <property type="match status" value="1"/>
</dbReference>
<dbReference type="PANTHER" id="PTHR42879">
    <property type="entry name" value="3-OXOACYL-(ACYL-CARRIER-PROTEIN) REDUCTASE"/>
    <property type="match status" value="1"/>
</dbReference>
<dbReference type="RefSeq" id="WP_186773400.1">
    <property type="nucleotide sequence ID" value="NZ_JACOMF010000069.1"/>
</dbReference>
<proteinExistence type="inferred from homology"/>
<evidence type="ECO:0000313" key="2">
    <source>
        <dbReference type="EMBL" id="MBC4018654.1"/>
    </source>
</evidence>
<dbReference type="InterPro" id="IPR002347">
    <property type="entry name" value="SDR_fam"/>
</dbReference>
<accession>A0A9X0UF73</accession>
<dbReference type="Gene3D" id="3.40.50.720">
    <property type="entry name" value="NAD(P)-binding Rossmann-like Domain"/>
    <property type="match status" value="1"/>
</dbReference>
<name>A0A9X0UF73_9PROT</name>
<dbReference type="InterPro" id="IPR036291">
    <property type="entry name" value="NAD(P)-bd_dom_sf"/>
</dbReference>
<dbReference type="AlphaFoldDB" id="A0A9X0UF73"/>
<dbReference type="PRINTS" id="PR00081">
    <property type="entry name" value="GDHRDH"/>
</dbReference>
<sequence length="112" mass="10920">MSGNVSRPLEGQVALVTGGSNGIGAGVAVALAAAGAAVGVNYTSSPDGAAAVVAEIELTSGAAVALKGNVSREDQVEALFHALLGRSGRLDILVASAGVQRDGAFADMTLDQ</sequence>
<dbReference type="InterPro" id="IPR050259">
    <property type="entry name" value="SDR"/>
</dbReference>
<dbReference type="Pfam" id="PF00106">
    <property type="entry name" value="adh_short"/>
    <property type="match status" value="1"/>
</dbReference>